<sequence>MPAAQYQQRRDEIEHYFDRTAADTWARLTSDAPVGKIRQTVRAGRDTMRATLLSWLPDDMRGLRLLDAGCGTGALAFEAAMRGADVVAIDLSPTLVALAAQRIDADQLPGSIDFQVGDMRRMDLGEFDHVVAMDSLIHYAVDDGLETLRSLAPKVSGSFVFTFAPRTNLLAAMHAVGQIFPRGNRSPAIEPVSERRLFSALDNAPAFRDWQRGRSQRVASGFYTSQACELKRR</sequence>
<reference evidence="7" key="1">
    <citation type="journal article" date="2013" name="BMC Microbiol.">
        <title>Taxonomy and evolution of bacteriochlorophyll a-containing members of the OM60/NOR5 clade of marine gammaproteobacteria: description of Luminiphilus syltensis gen. nov., sp. nov., reclassification of Haliea rubra as Pseudohaliea rubra gen. nov., comb. nov., and emendation of Chromatocurvus halotolerans.</title>
        <authorList>
            <person name="Spring S."/>
            <person name="Riedel T."/>
            <person name="Sproer C."/>
            <person name="Yan S."/>
            <person name="Harder J."/>
            <person name="Fuchs B.M."/>
        </authorList>
    </citation>
    <scope>NUCLEOTIDE SEQUENCE [LARGE SCALE GENOMIC DNA]</scope>
    <source>
        <strain evidence="7">NOR51-B</strain>
    </source>
</reference>
<evidence type="ECO:0000256" key="4">
    <source>
        <dbReference type="NCBIfam" id="TIGR02021"/>
    </source>
</evidence>
<feature type="domain" description="Magnesium-protoporphyrin IX methyltransferase C-terminal" evidence="5">
    <location>
        <begin position="132"/>
        <end position="232"/>
    </location>
</feature>
<evidence type="ECO:0000256" key="2">
    <source>
        <dbReference type="ARBA" id="ARBA00022679"/>
    </source>
</evidence>
<proteinExistence type="predicted"/>
<evidence type="ECO:0000313" key="6">
    <source>
        <dbReference type="EMBL" id="EED34228.1"/>
    </source>
</evidence>
<dbReference type="EMBL" id="DS999411">
    <property type="protein sequence ID" value="EED34228.1"/>
    <property type="molecule type" value="Genomic_DNA"/>
</dbReference>
<dbReference type="CDD" id="cd02440">
    <property type="entry name" value="AdoMet_MTases"/>
    <property type="match status" value="1"/>
</dbReference>
<dbReference type="Gene3D" id="3.40.50.150">
    <property type="entry name" value="Vaccinia Virus protein VP39"/>
    <property type="match status" value="1"/>
</dbReference>
<evidence type="ECO:0000256" key="1">
    <source>
        <dbReference type="ARBA" id="ARBA00022603"/>
    </source>
</evidence>
<dbReference type="HOGENOM" id="CLU_066342_1_0_6"/>
<dbReference type="GO" id="GO:0046406">
    <property type="term" value="F:magnesium protoporphyrin IX methyltransferase activity"/>
    <property type="evidence" value="ECO:0007669"/>
    <property type="project" value="UniProtKB-UniRule"/>
</dbReference>
<dbReference type="EC" id="2.1.1.11" evidence="4"/>
<name>B8KT36_9GAMM</name>
<accession>B8KT36</accession>
<dbReference type="PANTHER" id="PTHR43464">
    <property type="entry name" value="METHYLTRANSFERASE"/>
    <property type="match status" value="1"/>
</dbReference>
<keyword evidence="2 6" id="KW-0808">Transferase</keyword>
<dbReference type="eggNOG" id="COG2227">
    <property type="taxonomic scope" value="Bacteria"/>
</dbReference>
<organism evidence="6 7">
    <name type="scientific">Luminiphilus syltensis NOR5-1B</name>
    <dbReference type="NCBI Taxonomy" id="565045"/>
    <lineage>
        <taxon>Bacteria</taxon>
        <taxon>Pseudomonadati</taxon>
        <taxon>Pseudomonadota</taxon>
        <taxon>Gammaproteobacteria</taxon>
        <taxon>Cellvibrionales</taxon>
        <taxon>Halieaceae</taxon>
        <taxon>Luminiphilus</taxon>
    </lineage>
</organism>
<dbReference type="Pfam" id="PF07109">
    <property type="entry name" value="Mg-por_mtran_C"/>
    <property type="match status" value="1"/>
</dbReference>
<dbReference type="Pfam" id="PF03602">
    <property type="entry name" value="Cons_hypoth95"/>
    <property type="match status" value="1"/>
</dbReference>
<dbReference type="InterPro" id="IPR010940">
    <property type="entry name" value="Mg_prot_MeTrfase_C"/>
</dbReference>
<dbReference type="STRING" id="565045.NOR51B_165"/>
<keyword evidence="7" id="KW-1185">Reference proteome</keyword>
<dbReference type="SUPFAM" id="SSF53335">
    <property type="entry name" value="S-adenosyl-L-methionine-dependent methyltransferases"/>
    <property type="match status" value="1"/>
</dbReference>
<dbReference type="InterPro" id="IPR029063">
    <property type="entry name" value="SAM-dependent_MTases_sf"/>
</dbReference>
<dbReference type="GO" id="GO:0032259">
    <property type="term" value="P:methylation"/>
    <property type="evidence" value="ECO:0007669"/>
    <property type="project" value="UniProtKB-KW"/>
</dbReference>
<dbReference type="OrthoDB" id="9791837at2"/>
<protein>
    <recommendedName>
        <fullName evidence="4">Magnesium protoporphyrin IX methyltransferase</fullName>
        <ecNumber evidence="4">2.1.1.11</ecNumber>
    </recommendedName>
</protein>
<dbReference type="PANTHER" id="PTHR43464:SF19">
    <property type="entry name" value="UBIQUINONE BIOSYNTHESIS O-METHYLTRANSFERASE, MITOCHONDRIAL"/>
    <property type="match status" value="1"/>
</dbReference>
<dbReference type="RefSeq" id="WP_009018976.1">
    <property type="nucleotide sequence ID" value="NZ_DS999411.1"/>
</dbReference>
<keyword evidence="1 6" id="KW-0489">Methyltransferase</keyword>
<dbReference type="InterPro" id="IPR010251">
    <property type="entry name" value="Mg_prot_MeTrfase"/>
</dbReference>
<evidence type="ECO:0000313" key="7">
    <source>
        <dbReference type="Proteomes" id="UP000004699"/>
    </source>
</evidence>
<dbReference type="GO" id="GO:0015995">
    <property type="term" value="P:chlorophyll biosynthetic process"/>
    <property type="evidence" value="ECO:0007669"/>
    <property type="project" value="UniProtKB-UniRule"/>
</dbReference>
<dbReference type="Proteomes" id="UP000004699">
    <property type="component" value="Unassembled WGS sequence"/>
</dbReference>
<evidence type="ECO:0000256" key="3">
    <source>
        <dbReference type="ARBA" id="ARBA00022691"/>
    </source>
</evidence>
<gene>
    <name evidence="6" type="primary">bchM</name>
    <name evidence="6" type="ORF">NOR51B_165</name>
</gene>
<evidence type="ECO:0000259" key="5">
    <source>
        <dbReference type="Pfam" id="PF07109"/>
    </source>
</evidence>
<dbReference type="PROSITE" id="PS51556">
    <property type="entry name" value="SAM_MT_MG_PIX"/>
    <property type="match status" value="1"/>
</dbReference>
<keyword evidence="3" id="KW-0949">S-adenosyl-L-methionine</keyword>
<dbReference type="NCBIfam" id="TIGR02021">
    <property type="entry name" value="BchM-ChlM"/>
    <property type="match status" value="1"/>
</dbReference>
<dbReference type="AlphaFoldDB" id="B8KT36"/>